<dbReference type="RefSeq" id="WP_050661993.1">
    <property type="nucleotide sequence ID" value="NZ_CP118494.1"/>
</dbReference>
<dbReference type="InterPro" id="IPR041490">
    <property type="entry name" value="KstR2_TetR_C"/>
</dbReference>
<dbReference type="EMBL" id="LGVV01000009">
    <property type="protein sequence ID" value="KNX42367.1"/>
    <property type="molecule type" value="Genomic_DNA"/>
</dbReference>
<dbReference type="OrthoDB" id="9814200at2"/>
<dbReference type="InterPro" id="IPR009057">
    <property type="entry name" value="Homeodomain-like_sf"/>
</dbReference>
<evidence type="ECO:0000313" key="4">
    <source>
        <dbReference type="EMBL" id="KNX42367.1"/>
    </source>
</evidence>
<dbReference type="SUPFAM" id="SSF48498">
    <property type="entry name" value="Tetracyclin repressor-like, C-terminal domain"/>
    <property type="match status" value="1"/>
</dbReference>
<reference evidence="5" key="1">
    <citation type="submission" date="2015-07" db="EMBL/GenBank/DDBJ databases">
        <title>Draft Genome Sequence of Roseovarius tolerans EL-164, a producer of N-Acylated Alanine Methyl Esters (NAMEs).</title>
        <authorList>
            <person name="Voget S."/>
            <person name="Bruns H."/>
            <person name="Wagner-Doebler I."/>
            <person name="Schulz S."/>
            <person name="Daniel R."/>
        </authorList>
    </citation>
    <scope>NUCLEOTIDE SEQUENCE [LARGE SCALE GENOMIC DNA]</scope>
    <source>
        <strain evidence="5">EL-164</strain>
    </source>
</reference>
<accession>A0A0L6CX63</accession>
<feature type="DNA-binding region" description="H-T-H motif" evidence="2">
    <location>
        <begin position="33"/>
        <end position="52"/>
    </location>
</feature>
<dbReference type="Gene3D" id="1.10.357.10">
    <property type="entry name" value="Tetracycline Repressor, domain 2"/>
    <property type="match status" value="1"/>
</dbReference>
<evidence type="ECO:0000256" key="1">
    <source>
        <dbReference type="ARBA" id="ARBA00023125"/>
    </source>
</evidence>
<dbReference type="SUPFAM" id="SSF46689">
    <property type="entry name" value="Homeodomain-like"/>
    <property type="match status" value="1"/>
</dbReference>
<dbReference type="STRING" id="74031.SAMN04488077_111126"/>
<feature type="domain" description="HTH tetR-type" evidence="3">
    <location>
        <begin position="10"/>
        <end position="70"/>
    </location>
</feature>
<dbReference type="Pfam" id="PF00440">
    <property type="entry name" value="TetR_N"/>
    <property type="match status" value="1"/>
</dbReference>
<dbReference type="PRINTS" id="PR00455">
    <property type="entry name" value="HTHTETR"/>
</dbReference>
<proteinExistence type="predicted"/>
<dbReference type="GO" id="GO:0000976">
    <property type="term" value="F:transcription cis-regulatory region binding"/>
    <property type="evidence" value="ECO:0007669"/>
    <property type="project" value="TreeGrafter"/>
</dbReference>
<comment type="caution">
    <text evidence="4">The sequence shown here is derived from an EMBL/GenBank/DDBJ whole genome shotgun (WGS) entry which is preliminary data.</text>
</comment>
<dbReference type="InterPro" id="IPR036271">
    <property type="entry name" value="Tet_transcr_reg_TetR-rel_C_sf"/>
</dbReference>
<sequence>MARTQGSHSDITGPRIRAAALSLFARHGYAAVSMRQIAGEVGVQAGALYNYTPDKQTLLFELMRTHMEDLLSAWDTEAPQAGGAMVQLEAFTRFHIRFNTSRAEAVFVSYMELRNLSPENFELIEGLRRDYETRLEAILRAGAEARVMVVTEPRIASMALIAMLTGVNTWFREKGRLSLAQVEAVYWDMVRRSVAGEAGLGA</sequence>
<keyword evidence="5" id="KW-1185">Reference proteome</keyword>
<dbReference type="PATRIC" id="fig|74031.6.peg.1092"/>
<dbReference type="Proteomes" id="UP000037046">
    <property type="component" value="Unassembled WGS sequence"/>
</dbReference>
<dbReference type="AlphaFoldDB" id="A0A0L6CX63"/>
<dbReference type="InterPro" id="IPR050109">
    <property type="entry name" value="HTH-type_TetR-like_transc_reg"/>
</dbReference>
<dbReference type="InterPro" id="IPR001647">
    <property type="entry name" value="HTH_TetR"/>
</dbReference>
<evidence type="ECO:0000256" key="2">
    <source>
        <dbReference type="PROSITE-ProRule" id="PRU00335"/>
    </source>
</evidence>
<name>A0A0L6CX63_9RHOB</name>
<evidence type="ECO:0000259" key="3">
    <source>
        <dbReference type="PROSITE" id="PS50977"/>
    </source>
</evidence>
<keyword evidence="1 2" id="KW-0238">DNA-binding</keyword>
<dbReference type="PANTHER" id="PTHR30055:SF237">
    <property type="entry name" value="TRANSCRIPTIONAL REPRESSOR MCE3R"/>
    <property type="match status" value="1"/>
</dbReference>
<organism evidence="4 5">
    <name type="scientific">Roseovarius tolerans</name>
    <dbReference type="NCBI Taxonomy" id="74031"/>
    <lineage>
        <taxon>Bacteria</taxon>
        <taxon>Pseudomonadati</taxon>
        <taxon>Pseudomonadota</taxon>
        <taxon>Alphaproteobacteria</taxon>
        <taxon>Rhodobacterales</taxon>
        <taxon>Roseobacteraceae</taxon>
        <taxon>Roseovarius</taxon>
    </lineage>
</organism>
<evidence type="ECO:0000313" key="5">
    <source>
        <dbReference type="Proteomes" id="UP000037046"/>
    </source>
</evidence>
<dbReference type="GO" id="GO:0003700">
    <property type="term" value="F:DNA-binding transcription factor activity"/>
    <property type="evidence" value="ECO:0007669"/>
    <property type="project" value="TreeGrafter"/>
</dbReference>
<dbReference type="PANTHER" id="PTHR30055">
    <property type="entry name" value="HTH-TYPE TRANSCRIPTIONAL REGULATOR RUTR"/>
    <property type="match status" value="1"/>
</dbReference>
<gene>
    <name evidence="4" type="ORF">ROTO_10660</name>
</gene>
<protein>
    <submittedName>
        <fullName evidence="4">Transcriptional regulator BetI</fullName>
    </submittedName>
</protein>
<dbReference type="PROSITE" id="PS50977">
    <property type="entry name" value="HTH_TETR_2"/>
    <property type="match status" value="1"/>
</dbReference>
<dbReference type="Pfam" id="PF17932">
    <property type="entry name" value="TetR_C_24"/>
    <property type="match status" value="1"/>
</dbReference>